<evidence type="ECO:0000313" key="2">
    <source>
        <dbReference type="Proteomes" id="UP001162480"/>
    </source>
</evidence>
<gene>
    <name evidence="1" type="ORF">OCTVUL_1B017033</name>
</gene>
<keyword evidence="2" id="KW-1185">Reference proteome</keyword>
<dbReference type="Proteomes" id="UP001162480">
    <property type="component" value="Chromosome 5"/>
</dbReference>
<proteinExistence type="predicted"/>
<protein>
    <submittedName>
        <fullName evidence="1">Uncharacterized protein</fullName>
    </submittedName>
</protein>
<dbReference type="AlphaFoldDB" id="A0AA36AVU0"/>
<name>A0AA36AVU0_OCTVU</name>
<accession>A0AA36AVU0</accession>
<evidence type="ECO:0000313" key="1">
    <source>
        <dbReference type="EMBL" id="CAI9722994.1"/>
    </source>
</evidence>
<reference evidence="1" key="1">
    <citation type="submission" date="2023-08" db="EMBL/GenBank/DDBJ databases">
        <authorList>
            <person name="Alioto T."/>
            <person name="Alioto T."/>
            <person name="Gomez Garrido J."/>
        </authorList>
    </citation>
    <scope>NUCLEOTIDE SEQUENCE</scope>
</reference>
<organism evidence="1 2">
    <name type="scientific">Octopus vulgaris</name>
    <name type="common">Common octopus</name>
    <dbReference type="NCBI Taxonomy" id="6645"/>
    <lineage>
        <taxon>Eukaryota</taxon>
        <taxon>Metazoa</taxon>
        <taxon>Spiralia</taxon>
        <taxon>Lophotrochozoa</taxon>
        <taxon>Mollusca</taxon>
        <taxon>Cephalopoda</taxon>
        <taxon>Coleoidea</taxon>
        <taxon>Octopodiformes</taxon>
        <taxon>Octopoda</taxon>
        <taxon>Incirrata</taxon>
        <taxon>Octopodidae</taxon>
        <taxon>Octopus</taxon>
    </lineage>
</organism>
<sequence>MVQKLESTKMDNPHFHWHCVPRTILLSNVFSLVNIHAREFEYGMPPRLPIRQRINKANSTKRLQRY</sequence>
<dbReference type="EMBL" id="OX597818">
    <property type="protein sequence ID" value="CAI9722994.1"/>
    <property type="molecule type" value="Genomic_DNA"/>
</dbReference>